<gene>
    <name evidence="3" type="ORF">FM110_08825</name>
</gene>
<keyword evidence="4" id="KW-1185">Reference proteome</keyword>
<keyword evidence="2" id="KW-0812">Transmembrane</keyword>
<feature type="transmembrane region" description="Helical" evidence="2">
    <location>
        <begin position="194"/>
        <end position="223"/>
    </location>
</feature>
<keyword evidence="2" id="KW-0472">Membrane</keyword>
<feature type="transmembrane region" description="Helical" evidence="2">
    <location>
        <begin position="148"/>
        <end position="174"/>
    </location>
</feature>
<evidence type="ECO:0000256" key="1">
    <source>
        <dbReference type="SAM" id="MobiDB-lite"/>
    </source>
</evidence>
<dbReference type="OrthoDB" id="4794509at2"/>
<evidence type="ECO:0000313" key="3">
    <source>
        <dbReference type="EMBL" id="SLM92753.1"/>
    </source>
</evidence>
<feature type="region of interest" description="Disordered" evidence="1">
    <location>
        <begin position="1"/>
        <end position="80"/>
    </location>
</feature>
<reference evidence="3 4" key="1">
    <citation type="submission" date="2017-02" db="EMBL/GenBank/DDBJ databases">
        <authorList>
            <person name="Peterson S.W."/>
        </authorList>
    </citation>
    <scope>NUCLEOTIDE SEQUENCE [LARGE SCALE GENOMIC DNA]</scope>
    <source>
        <strain evidence="3 4">CIP104813</strain>
    </source>
</reference>
<protein>
    <recommendedName>
        <fullName evidence="5">DUF4190 domain-containing protein</fullName>
    </recommendedName>
</protein>
<accession>A0A1X6X480</accession>
<organism evidence="3 4">
    <name type="scientific">Brachybacterium nesterenkovii</name>
    <dbReference type="NCBI Taxonomy" id="47847"/>
    <lineage>
        <taxon>Bacteria</taxon>
        <taxon>Bacillati</taxon>
        <taxon>Actinomycetota</taxon>
        <taxon>Actinomycetes</taxon>
        <taxon>Micrococcales</taxon>
        <taxon>Dermabacteraceae</taxon>
        <taxon>Brachybacterium</taxon>
    </lineage>
</organism>
<dbReference type="Proteomes" id="UP000195981">
    <property type="component" value="Unassembled WGS sequence"/>
</dbReference>
<feature type="compositionally biased region" description="Low complexity" evidence="1">
    <location>
        <begin position="58"/>
        <end position="80"/>
    </location>
</feature>
<dbReference type="AlphaFoldDB" id="A0A1X6X480"/>
<evidence type="ECO:0008006" key="5">
    <source>
        <dbReference type="Google" id="ProtNLM"/>
    </source>
</evidence>
<name>A0A1X6X480_9MICO</name>
<proteinExistence type="predicted"/>
<keyword evidence="2" id="KW-1133">Transmembrane helix</keyword>
<sequence length="230" mass="23114">MSQPPDSTFPAPEPWDRPADAADAVASYATNPYATNPYEASPSDPSDYGYGETERDPFASSASDAEPSSDGSTGDDSATGAYAADSYAQPADAPPADASPYAAPQAYAPQQQPYVAQQPYAPQQPYAAQPAYGYAPAPPSSGVALASMITGIAALALGSMCGLPILAAPVAIILEAMGMRETGPGQKAGRGFAITGLATGVIGTLLITGVVLLYGGMILAVIMGESTAGV</sequence>
<dbReference type="EMBL" id="FWFG01000072">
    <property type="protein sequence ID" value="SLM92753.1"/>
    <property type="molecule type" value="Genomic_DNA"/>
</dbReference>
<evidence type="ECO:0000256" key="2">
    <source>
        <dbReference type="SAM" id="Phobius"/>
    </source>
</evidence>
<dbReference type="RefSeq" id="WP_087104405.1">
    <property type="nucleotide sequence ID" value="NZ_FWFG01000072.1"/>
</dbReference>
<evidence type="ECO:0000313" key="4">
    <source>
        <dbReference type="Proteomes" id="UP000195981"/>
    </source>
</evidence>